<dbReference type="EMBL" id="JAQQBS010000003">
    <property type="protein sequence ID" value="KAK0170498.1"/>
    <property type="molecule type" value="Genomic_DNA"/>
</dbReference>
<feature type="compositionally biased region" description="Basic and acidic residues" evidence="1">
    <location>
        <begin position="80"/>
        <end position="100"/>
    </location>
</feature>
<feature type="compositionally biased region" description="Polar residues" evidence="1">
    <location>
        <begin position="181"/>
        <end position="191"/>
    </location>
</feature>
<feature type="region of interest" description="Disordered" evidence="1">
    <location>
        <begin position="80"/>
        <end position="152"/>
    </location>
</feature>
<reference evidence="2" key="2">
    <citation type="submission" date="2023-03" db="EMBL/GenBank/DDBJ databases">
        <authorList>
            <person name="Inwood S.N."/>
            <person name="Skelly J.G."/>
            <person name="Guhlin J."/>
            <person name="Harrop T.W.R."/>
            <person name="Goldson S.G."/>
            <person name="Dearden P.K."/>
        </authorList>
    </citation>
    <scope>NUCLEOTIDE SEQUENCE</scope>
    <source>
        <strain evidence="2">Irish</strain>
        <tissue evidence="2">Whole body</tissue>
    </source>
</reference>
<organism evidence="2 3">
    <name type="scientific">Microctonus aethiopoides</name>
    <dbReference type="NCBI Taxonomy" id="144406"/>
    <lineage>
        <taxon>Eukaryota</taxon>
        <taxon>Metazoa</taxon>
        <taxon>Ecdysozoa</taxon>
        <taxon>Arthropoda</taxon>
        <taxon>Hexapoda</taxon>
        <taxon>Insecta</taxon>
        <taxon>Pterygota</taxon>
        <taxon>Neoptera</taxon>
        <taxon>Endopterygota</taxon>
        <taxon>Hymenoptera</taxon>
        <taxon>Apocrita</taxon>
        <taxon>Ichneumonoidea</taxon>
        <taxon>Braconidae</taxon>
        <taxon>Euphorinae</taxon>
        <taxon>Microctonus</taxon>
    </lineage>
</organism>
<evidence type="ECO:0000256" key="1">
    <source>
        <dbReference type="SAM" id="MobiDB-lite"/>
    </source>
</evidence>
<comment type="caution">
    <text evidence="2">The sequence shown here is derived from an EMBL/GenBank/DDBJ whole genome shotgun (WGS) entry which is preliminary data.</text>
</comment>
<dbReference type="AlphaFoldDB" id="A0AA39KQT7"/>
<feature type="compositionally biased region" description="Basic and acidic residues" evidence="1">
    <location>
        <begin position="22"/>
        <end position="38"/>
    </location>
</feature>
<sequence length="704" mass="80586">MSSDGGKRKRSEDEEELAEAVFSDHDENQGEKSDEIERKRKLQNKVRSQRYRDKRKSDIAINSQISQNQTIIVEEEIIIKRRKEQDKQKSKRYGDKKRAADLINLQTGQPSKPIAKHVPGRQNFHTSQIPETPRRSWEDETPWLGPNRTGSSGVKDWMLAQLACKPEARGRTGDNDDGSVRVQTGGRSPGNNRMMMLAQFEAVDRDLHPPMESRNLIPPQPLRPAPQPKSMARPRPSPFQTPSAAQYLKMQEAGPGPLTPPPIFRASGLLRGNGPPTFAFHNDTTENYSQYGKGHDEKSAMRVETYLNLRNMSNRTWIASYTLAQTTEVDSSTGYELRHKSTEDLKERLKDYSFRSTDRNMLYQRYDIVEDPAELKYTVPSSHLDGSVIRTQSEESRCNLTDLSHTQMPKNQHYTHKHVKNDSRGSFDNFNFANSDDAHEQMLIGPNHSSRVITKLLQNSEIHSNDLRRRNENTQNIKMTTFRDSNVLQDEVNCLIRENTKVQGSQRVSQYIQSLPDVINDDSLNNEAKYNLTRDEGEIISGEIERSLNHVRPPTPPESFSSMKILRKDELTTGERIFRALRSVTSQSYIDASEFYNSVLTTAQQVPKFTFSTVGGFSVQQDKHSSAESLPKKVTGFYDDGEQETISTDGQLRTFDLYSPELNLAAQRTAQEVDKCLYNEMATWYYKFSCTFFQFYAWKLPIPQ</sequence>
<feature type="region of interest" description="Disordered" evidence="1">
    <location>
        <begin position="1"/>
        <end position="67"/>
    </location>
</feature>
<evidence type="ECO:0008006" key="4">
    <source>
        <dbReference type="Google" id="ProtNLM"/>
    </source>
</evidence>
<protein>
    <recommendedName>
        <fullName evidence="4">BZIP domain-containing protein</fullName>
    </recommendedName>
</protein>
<keyword evidence="3" id="KW-1185">Reference proteome</keyword>
<accession>A0AA39KQT7</accession>
<feature type="compositionally biased region" description="Pro residues" evidence="1">
    <location>
        <begin position="218"/>
        <end position="227"/>
    </location>
</feature>
<dbReference type="Proteomes" id="UP001168990">
    <property type="component" value="Unassembled WGS sequence"/>
</dbReference>
<feature type="compositionally biased region" description="Basic residues" evidence="1">
    <location>
        <begin position="39"/>
        <end position="54"/>
    </location>
</feature>
<reference evidence="2" key="1">
    <citation type="journal article" date="2023" name="bioRxiv">
        <title>Scaffold-level genome assemblies of two parasitoid biocontrol wasps reveal the parthenogenesis mechanism and an associated novel virus.</title>
        <authorList>
            <person name="Inwood S."/>
            <person name="Skelly J."/>
            <person name="Guhlin J."/>
            <person name="Harrop T."/>
            <person name="Goldson S."/>
            <person name="Dearden P."/>
        </authorList>
    </citation>
    <scope>NUCLEOTIDE SEQUENCE</scope>
    <source>
        <strain evidence="2">Irish</strain>
        <tissue evidence="2">Whole body</tissue>
    </source>
</reference>
<evidence type="ECO:0000313" key="2">
    <source>
        <dbReference type="EMBL" id="KAK0170498.1"/>
    </source>
</evidence>
<gene>
    <name evidence="2" type="ORF">PV328_008336</name>
</gene>
<feature type="region of interest" description="Disordered" evidence="1">
    <location>
        <begin position="167"/>
        <end position="192"/>
    </location>
</feature>
<proteinExistence type="predicted"/>
<feature type="region of interest" description="Disordered" evidence="1">
    <location>
        <begin position="213"/>
        <end position="242"/>
    </location>
</feature>
<evidence type="ECO:0000313" key="3">
    <source>
        <dbReference type="Proteomes" id="UP001168990"/>
    </source>
</evidence>
<name>A0AA39KQT7_9HYME</name>